<dbReference type="KEGG" id="fsc:FSU_2022"/>
<organism evidence="2 3">
    <name type="scientific">Fibrobacter succinogenes (strain ATCC 19169 / S85)</name>
    <dbReference type="NCBI Taxonomy" id="59374"/>
    <lineage>
        <taxon>Bacteria</taxon>
        <taxon>Pseudomonadati</taxon>
        <taxon>Fibrobacterota</taxon>
        <taxon>Fibrobacteria</taxon>
        <taxon>Fibrobacterales</taxon>
        <taxon>Fibrobacteraceae</taxon>
        <taxon>Fibrobacter</taxon>
    </lineage>
</organism>
<dbReference type="Proteomes" id="UP000000517">
    <property type="component" value="Chromosome"/>
</dbReference>
<evidence type="ECO:0000313" key="4">
    <source>
        <dbReference type="Proteomes" id="UP000001497"/>
    </source>
</evidence>
<protein>
    <submittedName>
        <fullName evidence="2">Uncharacterized protein</fullName>
    </submittedName>
</protein>
<reference evidence="1 4" key="1">
    <citation type="submission" date="2009-10" db="EMBL/GenBank/DDBJ databases">
        <title>Complete sequence of Fibrobacter succinogenes subsp. succinogenes S85.</title>
        <authorList>
            <consortium name="US DOE Joint Genome Institute"/>
            <person name="Lucas S."/>
            <person name="Copeland A."/>
            <person name="Lapidus A."/>
            <person name="Glavina del Rio T."/>
            <person name="Tice H."/>
            <person name="Bruce D."/>
            <person name="Goodwin L."/>
            <person name="Pitluck S."/>
            <person name="Chertkov O."/>
            <person name="Detter J.C."/>
            <person name="Han C."/>
            <person name="Tapia R."/>
            <person name="Larimer F."/>
            <person name="Land M."/>
            <person name="Hauser L."/>
            <person name="Kyrpides N."/>
            <person name="Mikhailova N."/>
            <person name="Weimer P.J."/>
            <person name="Stevenson D.M."/>
            <person name="Boyum J."/>
            <person name="Brumm P.I."/>
            <person name="Mead D."/>
        </authorList>
    </citation>
    <scope>NUCLEOTIDE SEQUENCE [LARGE SCALE GENOMIC DNA]</scope>
    <source>
        <strain evidence="4">ATCC 19169 / S85</strain>
        <strain evidence="1">S85</strain>
    </source>
</reference>
<evidence type="ECO:0000313" key="2">
    <source>
        <dbReference type="EMBL" id="ADL25535.1"/>
    </source>
</evidence>
<proteinExistence type="predicted"/>
<dbReference type="Proteomes" id="UP000001497">
    <property type="component" value="Chromosome"/>
</dbReference>
<dbReference type="STRING" id="59374.FSU_2022"/>
<name>C9RRF1_FIBSS</name>
<dbReference type="EMBL" id="CP002158">
    <property type="protein sequence ID" value="ADL25535.1"/>
    <property type="molecule type" value="Genomic_DNA"/>
</dbReference>
<dbReference type="EMBL" id="CP001792">
    <property type="protein sequence ID" value="ACX75137.1"/>
    <property type="molecule type" value="Genomic_DNA"/>
</dbReference>
<gene>
    <name evidence="1" type="ordered locus">Fisuc_1540</name>
    <name evidence="2" type="ordered locus">FSU_2022</name>
</gene>
<reference evidence="2" key="3">
    <citation type="submission" date="2010-08" db="EMBL/GenBank/DDBJ databases">
        <authorList>
            <person name="Durkin A.S."/>
            <person name="Nelson K.E."/>
            <person name="Morrison M."/>
            <person name="Forsberg C.W."/>
            <person name="Wilson D.B."/>
            <person name="Russell J.B."/>
            <person name="Cann I.K.O."/>
            <person name="Mackie R.I."/>
            <person name="White B.A."/>
        </authorList>
    </citation>
    <scope>NUCLEOTIDE SEQUENCE</scope>
    <source>
        <strain evidence="2">S85</strain>
    </source>
</reference>
<reference evidence="3" key="2">
    <citation type="submission" date="2010-08" db="EMBL/GenBank/DDBJ databases">
        <title>Complete sequence of Fibrobacter succinogenes subsp. succinogenes S85.</title>
        <authorList>
            <person name="Durkin A.S."/>
            <person name="Nelson K.E."/>
            <person name="Morrison M."/>
            <person name="Forsberg C.W."/>
            <person name="Wilson D.B."/>
            <person name="Russell J.B."/>
            <person name="Cann I.K.O."/>
            <person name="Mackie R.I."/>
            <person name="White B.A."/>
        </authorList>
    </citation>
    <scope>NUCLEOTIDE SEQUENCE [LARGE SCALE GENOMIC DNA]</scope>
    <source>
        <strain evidence="3">ATCC 19169 / S85</strain>
    </source>
</reference>
<keyword evidence="4" id="KW-1185">Reference proteome</keyword>
<sequence>MNQLKGIITIVSAVVTIVSTIQKMTTKSAPRV</sequence>
<evidence type="ECO:0000313" key="3">
    <source>
        <dbReference type="Proteomes" id="UP000000517"/>
    </source>
</evidence>
<accession>C9RRF1</accession>
<dbReference type="HOGENOM" id="CLU_3389550_0_0_0"/>
<dbReference type="AlphaFoldDB" id="C9RRF1"/>
<evidence type="ECO:0000313" key="1">
    <source>
        <dbReference type="EMBL" id="ACX75137.1"/>
    </source>
</evidence>
<dbReference type="KEGG" id="fsu:Fisuc_1540"/>